<keyword evidence="1" id="KW-0472">Membrane</keyword>
<evidence type="ECO:0000313" key="5">
    <source>
        <dbReference type="Proteomes" id="UP001170954"/>
    </source>
</evidence>
<gene>
    <name evidence="4" type="ORF">HX018_06590</name>
</gene>
<dbReference type="EMBL" id="JACAGK010000014">
    <property type="protein sequence ID" value="MDM1047903.1"/>
    <property type="molecule type" value="Genomic_DNA"/>
</dbReference>
<proteinExistence type="predicted"/>
<evidence type="ECO:0000313" key="4">
    <source>
        <dbReference type="EMBL" id="MDM1047903.1"/>
    </source>
</evidence>
<evidence type="ECO:0000256" key="1">
    <source>
        <dbReference type="SAM" id="Phobius"/>
    </source>
</evidence>
<dbReference type="Pfam" id="PF16344">
    <property type="entry name" value="FecR_C"/>
    <property type="match status" value="1"/>
</dbReference>
<dbReference type="InterPro" id="IPR006860">
    <property type="entry name" value="FecR"/>
</dbReference>
<feature type="domain" description="Protein FecR C-terminal" evidence="3">
    <location>
        <begin position="295"/>
        <end position="361"/>
    </location>
</feature>
<dbReference type="InterPro" id="IPR012373">
    <property type="entry name" value="Ferrdict_sens_TM"/>
</dbReference>
<keyword evidence="1" id="KW-0812">Transmembrane</keyword>
<protein>
    <submittedName>
        <fullName evidence="4">DUF4974 domain-containing protein</fullName>
    </submittedName>
</protein>
<keyword evidence="5" id="KW-1185">Reference proteome</keyword>
<evidence type="ECO:0000259" key="2">
    <source>
        <dbReference type="Pfam" id="PF04773"/>
    </source>
</evidence>
<dbReference type="PANTHER" id="PTHR30273">
    <property type="entry name" value="PERIPLASMIC SIGNAL SENSOR AND SIGMA FACTOR ACTIVATOR FECR-RELATED"/>
    <property type="match status" value="1"/>
</dbReference>
<reference evidence="4" key="1">
    <citation type="submission" date="2020-06" db="EMBL/GenBank/DDBJ databases">
        <authorList>
            <person name="Dong N."/>
        </authorList>
    </citation>
    <scope>NUCLEOTIDE SEQUENCE</scope>
    <source>
        <strain evidence="4">R1692</strain>
    </source>
</reference>
<dbReference type="Gene3D" id="3.55.50.30">
    <property type="match status" value="1"/>
</dbReference>
<dbReference type="InterPro" id="IPR032508">
    <property type="entry name" value="FecR_C"/>
</dbReference>
<dbReference type="RefSeq" id="WP_286650886.1">
    <property type="nucleotide sequence ID" value="NZ_JACAGK010000014.1"/>
</dbReference>
<dbReference type="Pfam" id="PF04773">
    <property type="entry name" value="FecR"/>
    <property type="match status" value="1"/>
</dbReference>
<sequence length="366" mass="42375">MANPKITEELLNRYLLEECTQKEVEEVECWYNQLLTEKKQPDYHNINFDDIDFYLRNKFQDKIISDYSLEIQSKRKKLNTIYWSSAAAILLIISVSVFLIQFSSNTLNDKYTYIAQNQELNPGNFQATIVYNNKQKKVENTNNTLDFQHQKIVSDVEIITAKGEEFESILPDGTRIRINAGSSLTIPKNYNSFSREVYLQGEAYFEVAKNPQKLFKVNVSDAKIIALGTAFNVKYYPQESPTLKAFLLGGSIQIEHKQEQYKLEPGQLYTHESNSGMNKVQTTELDNQLAWKEGYFIFDHTPLAEILNELARWYNFTYSVDPSYQSKTLSGKIKRNQAFQDIVTILEFSGIDLELKGRHILLKPSM</sequence>
<accession>A0ABT7NLV9</accession>
<feature type="transmembrane region" description="Helical" evidence="1">
    <location>
        <begin position="81"/>
        <end position="102"/>
    </location>
</feature>
<keyword evidence="1" id="KW-1133">Transmembrane helix</keyword>
<feature type="domain" description="FecR protein" evidence="2">
    <location>
        <begin position="158"/>
        <end position="243"/>
    </location>
</feature>
<dbReference type="PANTHER" id="PTHR30273:SF2">
    <property type="entry name" value="PROTEIN FECR"/>
    <property type="match status" value="1"/>
</dbReference>
<dbReference type="Gene3D" id="2.60.120.1440">
    <property type="match status" value="1"/>
</dbReference>
<reference evidence="4" key="2">
    <citation type="journal article" date="2022" name="Sci. Total Environ.">
        <title>Prevalence, transmission, and molecular epidemiology of tet(X)-positive bacteria among humans, animals, and environmental niches in China: An epidemiological, and genomic-based study.</title>
        <authorList>
            <person name="Dong N."/>
            <person name="Zeng Y."/>
            <person name="Cai C."/>
            <person name="Sun C."/>
            <person name="Lu J."/>
            <person name="Liu C."/>
            <person name="Zhou H."/>
            <person name="Sun Q."/>
            <person name="Shu L."/>
            <person name="Wang H."/>
            <person name="Wang Y."/>
            <person name="Wang S."/>
            <person name="Wu C."/>
            <person name="Chan E.W."/>
            <person name="Chen G."/>
            <person name="Shen Z."/>
            <person name="Chen S."/>
            <person name="Zhang R."/>
        </authorList>
    </citation>
    <scope>NUCLEOTIDE SEQUENCE</scope>
    <source>
        <strain evidence="4">R1692</strain>
    </source>
</reference>
<evidence type="ECO:0000259" key="3">
    <source>
        <dbReference type="Pfam" id="PF16344"/>
    </source>
</evidence>
<comment type="caution">
    <text evidence="4">The sequence shown here is derived from an EMBL/GenBank/DDBJ whole genome shotgun (WGS) entry which is preliminary data.</text>
</comment>
<name>A0ABT7NLV9_9SPHI</name>
<organism evidence="4 5">
    <name type="scientific">Sphingobacterium hotanense</name>
    <dbReference type="NCBI Taxonomy" id="649196"/>
    <lineage>
        <taxon>Bacteria</taxon>
        <taxon>Pseudomonadati</taxon>
        <taxon>Bacteroidota</taxon>
        <taxon>Sphingobacteriia</taxon>
        <taxon>Sphingobacteriales</taxon>
        <taxon>Sphingobacteriaceae</taxon>
        <taxon>Sphingobacterium</taxon>
    </lineage>
</organism>
<dbReference type="Proteomes" id="UP001170954">
    <property type="component" value="Unassembled WGS sequence"/>
</dbReference>